<dbReference type="InterPro" id="IPR038774">
    <property type="entry name" value="CEP162-like"/>
</dbReference>
<feature type="region of interest" description="Disordered" evidence="10">
    <location>
        <begin position="401"/>
        <end position="423"/>
    </location>
</feature>
<keyword evidence="4" id="KW-0963">Cytoplasm</keyword>
<dbReference type="EMBL" id="CCYD01000653">
    <property type="protein sequence ID" value="CEG43331.1"/>
    <property type="molecule type" value="Genomic_DNA"/>
</dbReference>
<proteinExistence type="inferred from homology"/>
<organism evidence="11 12">
    <name type="scientific">Plasmopara halstedii</name>
    <name type="common">Downy mildew of sunflower</name>
    <dbReference type="NCBI Taxonomy" id="4781"/>
    <lineage>
        <taxon>Eukaryota</taxon>
        <taxon>Sar</taxon>
        <taxon>Stramenopiles</taxon>
        <taxon>Oomycota</taxon>
        <taxon>Peronosporomycetes</taxon>
        <taxon>Peronosporales</taxon>
        <taxon>Peronosporaceae</taxon>
        <taxon>Plasmopara</taxon>
    </lineage>
</organism>
<evidence type="ECO:0000256" key="5">
    <source>
        <dbReference type="ARBA" id="ARBA00022701"/>
    </source>
</evidence>
<evidence type="ECO:0000256" key="8">
    <source>
        <dbReference type="ARBA" id="ARBA00023212"/>
    </source>
</evidence>
<feature type="coiled-coil region" evidence="9">
    <location>
        <begin position="1266"/>
        <end position="1339"/>
    </location>
</feature>
<dbReference type="PANTHER" id="PTHR34031:SF1">
    <property type="entry name" value="CENTROSOMAL PROTEIN OF 162 KDA"/>
    <property type="match status" value="1"/>
</dbReference>
<name>A0A0N7L655_PLAHL</name>
<feature type="compositionally biased region" description="Low complexity" evidence="10">
    <location>
        <begin position="32"/>
        <end position="58"/>
    </location>
</feature>
<dbReference type="STRING" id="4781.A0A0N7L655"/>
<keyword evidence="5" id="KW-0493">Microtubule</keyword>
<feature type="compositionally biased region" description="Basic residues" evidence="10">
    <location>
        <begin position="68"/>
        <end position="83"/>
    </location>
</feature>
<keyword evidence="8" id="KW-0206">Cytoskeleton</keyword>
<evidence type="ECO:0000313" key="12">
    <source>
        <dbReference type="Proteomes" id="UP000054928"/>
    </source>
</evidence>
<accession>A0A0N7L655</accession>
<feature type="coiled-coil region" evidence="9">
    <location>
        <begin position="1062"/>
        <end position="1089"/>
    </location>
</feature>
<feature type="region of interest" description="Disordered" evidence="10">
    <location>
        <begin position="1"/>
        <end position="114"/>
    </location>
</feature>
<dbReference type="GeneID" id="36408588"/>
<comment type="subcellular location">
    <subcellularLocation>
        <location evidence="1">Cytoplasm</location>
        <location evidence="1">Cytoskeleton</location>
        <location evidence="1">Microtubule organizing center</location>
        <location evidence="1">Centrosome</location>
        <location evidence="1">Centriole</location>
    </subcellularLocation>
</comment>
<keyword evidence="6" id="KW-0970">Cilium biogenesis/degradation</keyword>
<reference evidence="12" key="1">
    <citation type="submission" date="2014-09" db="EMBL/GenBank/DDBJ databases">
        <authorList>
            <person name="Sharma Rahul"/>
            <person name="Thines Marco"/>
        </authorList>
    </citation>
    <scope>NUCLEOTIDE SEQUENCE [LARGE SCALE GENOMIC DNA]</scope>
</reference>
<dbReference type="GO" id="GO:0005814">
    <property type="term" value="C:centriole"/>
    <property type="evidence" value="ECO:0007669"/>
    <property type="project" value="UniProtKB-SubCell"/>
</dbReference>
<evidence type="ECO:0000256" key="2">
    <source>
        <dbReference type="ARBA" id="ARBA00009485"/>
    </source>
</evidence>
<evidence type="ECO:0000256" key="9">
    <source>
        <dbReference type="SAM" id="Coils"/>
    </source>
</evidence>
<evidence type="ECO:0000256" key="3">
    <source>
        <dbReference type="ARBA" id="ARBA00021406"/>
    </source>
</evidence>
<comment type="similarity">
    <text evidence="2">Belongs to the CEP162 family.</text>
</comment>
<feature type="region of interest" description="Disordered" evidence="10">
    <location>
        <begin position="129"/>
        <end position="159"/>
    </location>
</feature>
<sequence>MSESDSDGEFERLLHKAEDSHLHKPAKRNFKPAGADTSSSASAVAAATAGPLVSSELSKFFKTESKSKTKSSVKKKNGKKSYRKQLSDYEEEPPGYYDNYSTRPGGERENFGTDPYAFDISLQVVSGNATENHDFKRSSNANKKKKKNDQSDNYAIKAVTKRAVISMDDRIAEILKRTGSSQWQASEKSDDDESNDTNIEEKNVAASAKIDTNLPRIDQANQEDDSYGIKDICNEQDRSSSSDSLGVVSADFLVHIPMKPKVEQPRLSISSLDSGQFAINRDALISEIRTPSRYEQQEMTFLKSEVVENSNSEKVDAQKSQLNLSKSDTFGYDDEDFEVSDDTKPKSPSTKIKGQVETTAQDEVETTQDANYGDSFCDDAYEPAQDEAQKAQNLDHCGNFKGDTISSTQDGKHVTPNTDDSDNYQEDVFEEESEAGNKASINVSSESVQVIEVETQNLPAATDLLVGMDSKNSDLLASYGISSTQLNGAEVGEKGPSHELMLETQDAFENSLANPTVTEKFMTVHPTAVTTATCSSRDVISLTSSLPPPPPPLDDIEDDNQEIQKFTLCTSVVDSKQSIRPVAQQSATVIEKSYRLPSAADKFLQIENQVASLRFVSPIPPSLEALTSPLSGRVHPVEFKVAGGYRNMDVADFPSPIFEPLSHSFNADLTAENEDIQREIDEFVRTSVNVREKRDAERRIKTARENGLLLRLQQAQRHILQLKRYIKATTANAASNERTASTVTDAEVEGIKMYSLPHSSQAAFEKLQKEIKTQDNLIAAFQKENERLMQQLKQVQGDCRYNIHEANEDLRRQVAKLQKQLGELATLDRGSDFTSKKYQYRAAVEGRLAAEAHALSLQEELAGLRLSHQQKFNELTLELDRVKKAKIELECRYEGIALTEVAEEAQHAGELQKELEFVKKEHFQALAVLQKKLDWYVENQRLLDDQDDELRQLRRQVAARSRDSIAPANNKASEPSPSLSHRRSPMDIRRIQELESRLAEVEGAMRRRHPDSLTNLILATRRADEESKIRCLEQEYQDKIVALSHEIEQEHEISEKKLVSFRQQQEKLLLQYKRKLTEQEKQLKQLRKATMGYGLTSKNTARARTSDAELAKIRQFYTDKIKELERKWEAKYRSLRKQQIKSNQQVKIPKHADSAALITNLQWQLHEQESLIKDERARVKQLEAERQLGYSSVDNSPAKEDRKYKPELVDQIDDLKKQLEDSENARARLAHSLTAVQTFNLGREPKSETDKTHIVLNSPSKLKNADKQKEAELMQMKQDLDAAREARNSEHASASHTINQLEKQVIELTGKTTALEVQLAGSQREVQSFEKLLHEAEKSNHCLTTQVQRIPNLEKEVLALRNELKLPRTPSLVQYRSLDLKIATLEQKYKLREAELQVVIDRTLTSTHLEQLSCERAHRAAIHAKNDEIALFKRQLDEILHEIAQLQEPTLARSTSVSSDPPNMRKT</sequence>
<feature type="coiled-coil region" evidence="9">
    <location>
        <begin position="764"/>
        <end position="827"/>
    </location>
</feature>
<dbReference type="GO" id="GO:0060271">
    <property type="term" value="P:cilium assembly"/>
    <property type="evidence" value="ECO:0007669"/>
    <property type="project" value="TreeGrafter"/>
</dbReference>
<feature type="compositionally biased region" description="Polar residues" evidence="10">
    <location>
        <begin position="346"/>
        <end position="359"/>
    </location>
</feature>
<evidence type="ECO:0000313" key="11">
    <source>
        <dbReference type="EMBL" id="CEG43331.1"/>
    </source>
</evidence>
<feature type="compositionally biased region" description="Acidic residues" evidence="10">
    <location>
        <begin position="331"/>
        <end position="340"/>
    </location>
</feature>
<feature type="compositionally biased region" description="Polar residues" evidence="10">
    <location>
        <begin position="970"/>
        <end position="979"/>
    </location>
</feature>
<dbReference type="Proteomes" id="UP000054928">
    <property type="component" value="Unassembled WGS sequence"/>
</dbReference>
<dbReference type="PANTHER" id="PTHR34031">
    <property type="entry name" value="CENTROSOMAL PROTEIN OF 162 KDA"/>
    <property type="match status" value="1"/>
</dbReference>
<evidence type="ECO:0000256" key="7">
    <source>
        <dbReference type="ARBA" id="ARBA00023054"/>
    </source>
</evidence>
<evidence type="ECO:0000256" key="1">
    <source>
        <dbReference type="ARBA" id="ARBA00004114"/>
    </source>
</evidence>
<protein>
    <recommendedName>
        <fullName evidence="3">Centrosomal protein of 162 kDa</fullName>
    </recommendedName>
</protein>
<dbReference type="RefSeq" id="XP_024579700.1">
    <property type="nucleotide sequence ID" value="XM_024729310.1"/>
</dbReference>
<dbReference type="GO" id="GO:0005879">
    <property type="term" value="C:axonemal microtubule"/>
    <property type="evidence" value="ECO:0007669"/>
    <property type="project" value="TreeGrafter"/>
</dbReference>
<evidence type="ECO:0000256" key="4">
    <source>
        <dbReference type="ARBA" id="ARBA00022490"/>
    </source>
</evidence>
<keyword evidence="12" id="KW-1185">Reference proteome</keyword>
<evidence type="ECO:0000256" key="6">
    <source>
        <dbReference type="ARBA" id="ARBA00022794"/>
    </source>
</evidence>
<feature type="compositionally biased region" description="Basic and acidic residues" evidence="10">
    <location>
        <begin position="9"/>
        <end position="22"/>
    </location>
</feature>
<feature type="region of interest" description="Disordered" evidence="10">
    <location>
        <begin position="326"/>
        <end position="370"/>
    </location>
</feature>
<keyword evidence="7 9" id="KW-0175">Coiled coil</keyword>
<evidence type="ECO:0000256" key="10">
    <source>
        <dbReference type="SAM" id="MobiDB-lite"/>
    </source>
</evidence>
<feature type="region of interest" description="Disordered" evidence="10">
    <location>
        <begin position="176"/>
        <end position="224"/>
    </location>
</feature>
<dbReference type="OrthoDB" id="2157184at2759"/>
<dbReference type="OMA" id="YNIHEAN"/>
<feature type="coiled-coil region" evidence="9">
    <location>
        <begin position="1165"/>
        <end position="1232"/>
    </location>
</feature>
<feature type="region of interest" description="Disordered" evidence="10">
    <location>
        <begin position="959"/>
        <end position="986"/>
    </location>
</feature>